<dbReference type="AlphaFoldDB" id="A0AAE1N089"/>
<feature type="transmembrane region" description="Helical" evidence="2">
    <location>
        <begin position="17"/>
        <end position="37"/>
    </location>
</feature>
<keyword evidence="2" id="KW-0472">Membrane</keyword>
<reference evidence="3" key="1">
    <citation type="submission" date="2023-10" db="EMBL/GenBank/DDBJ databases">
        <title>Chromosome-level genome of the transformable northern wattle, Acacia crassicarpa.</title>
        <authorList>
            <person name="Massaro I."/>
            <person name="Sinha N.R."/>
            <person name="Poethig S."/>
            <person name="Leichty A.R."/>
        </authorList>
    </citation>
    <scope>NUCLEOTIDE SEQUENCE</scope>
    <source>
        <strain evidence="3">Acra3RX</strain>
        <tissue evidence="3">Leaf</tissue>
    </source>
</reference>
<gene>
    <name evidence="3" type="ORF">QN277_012194</name>
</gene>
<proteinExistence type="predicted"/>
<dbReference type="Proteomes" id="UP001293593">
    <property type="component" value="Unassembled WGS sequence"/>
</dbReference>
<keyword evidence="2" id="KW-0812">Transmembrane</keyword>
<dbReference type="Pfam" id="PF05553">
    <property type="entry name" value="DUF761"/>
    <property type="match status" value="1"/>
</dbReference>
<feature type="compositionally biased region" description="Basic and acidic residues" evidence="1">
    <location>
        <begin position="115"/>
        <end position="124"/>
    </location>
</feature>
<evidence type="ECO:0000256" key="1">
    <source>
        <dbReference type="SAM" id="MobiDB-lite"/>
    </source>
</evidence>
<dbReference type="InterPro" id="IPR008480">
    <property type="entry name" value="DUF761_pln"/>
</dbReference>
<keyword evidence="2" id="KW-1133">Transmembrane helix</keyword>
<feature type="region of interest" description="Disordered" evidence="1">
    <location>
        <begin position="115"/>
        <end position="159"/>
    </location>
</feature>
<feature type="transmembrane region" description="Helical" evidence="2">
    <location>
        <begin position="57"/>
        <end position="76"/>
    </location>
</feature>
<comment type="caution">
    <text evidence="3">The sequence shown here is derived from an EMBL/GenBank/DDBJ whole genome shotgun (WGS) entry which is preliminary data.</text>
</comment>
<dbReference type="PANTHER" id="PTHR33098:SF114">
    <property type="entry name" value="DUF4408 DOMAIN-CONTAINING PROTEIN"/>
    <property type="match status" value="1"/>
</dbReference>
<organism evidence="3 4">
    <name type="scientific">Acacia crassicarpa</name>
    <name type="common">northern wattle</name>
    <dbReference type="NCBI Taxonomy" id="499986"/>
    <lineage>
        <taxon>Eukaryota</taxon>
        <taxon>Viridiplantae</taxon>
        <taxon>Streptophyta</taxon>
        <taxon>Embryophyta</taxon>
        <taxon>Tracheophyta</taxon>
        <taxon>Spermatophyta</taxon>
        <taxon>Magnoliopsida</taxon>
        <taxon>eudicotyledons</taxon>
        <taxon>Gunneridae</taxon>
        <taxon>Pentapetalae</taxon>
        <taxon>rosids</taxon>
        <taxon>fabids</taxon>
        <taxon>Fabales</taxon>
        <taxon>Fabaceae</taxon>
        <taxon>Caesalpinioideae</taxon>
        <taxon>mimosoid clade</taxon>
        <taxon>Acacieae</taxon>
        <taxon>Acacia</taxon>
    </lineage>
</organism>
<accession>A0AAE1N089</accession>
<protein>
    <recommendedName>
        <fullName evidence="5">DUF4408 domain-containing protein</fullName>
    </recommendedName>
</protein>
<sequence>MDLFPNPSSLKSKAARIFLMSMGFISTLVLLKVVIIPCASDFVLFTLPHLLVSARTLFSPGFVCIIVIFIIMTIAVSSTFHRKTVPFSDPKHTTTIFSAAYDFITETDYAVPDLSEVHPSEPERQSNNPEEEEKPELEDSALSCDDPPPEKCANDYVSPDADDTLDATWRAIMEGQGKTEKPQLKKSDTCGARIEKAEPFRDDEDDEDDPVAWARKELKKSETFNDTASLRRDKSMTPEELNLRAEAFIQNFINQMRLQRLESDQRFMEMVNRSA</sequence>
<evidence type="ECO:0000313" key="4">
    <source>
        <dbReference type="Proteomes" id="UP001293593"/>
    </source>
</evidence>
<feature type="compositionally biased region" description="Acidic residues" evidence="1">
    <location>
        <begin position="129"/>
        <end position="139"/>
    </location>
</feature>
<dbReference type="PANTHER" id="PTHR33098">
    <property type="entry name" value="COTTON FIBER (DUF761)"/>
    <property type="match status" value="1"/>
</dbReference>
<name>A0AAE1N089_9FABA</name>
<evidence type="ECO:0008006" key="5">
    <source>
        <dbReference type="Google" id="ProtNLM"/>
    </source>
</evidence>
<evidence type="ECO:0000256" key="2">
    <source>
        <dbReference type="SAM" id="Phobius"/>
    </source>
</evidence>
<evidence type="ECO:0000313" key="3">
    <source>
        <dbReference type="EMBL" id="KAK4280584.1"/>
    </source>
</evidence>
<keyword evidence="4" id="KW-1185">Reference proteome</keyword>
<dbReference type="EMBL" id="JAWXYG010000002">
    <property type="protein sequence ID" value="KAK4280584.1"/>
    <property type="molecule type" value="Genomic_DNA"/>
</dbReference>